<comment type="function">
    <text evidence="2">Binds to DNA and alters its conformation. May be involved in regulation of gene expression, nucleoid organization and DNA protection.</text>
</comment>
<dbReference type="NCBIfam" id="TIGR00103">
    <property type="entry name" value="DNA_YbaB_EbfC"/>
    <property type="match status" value="1"/>
</dbReference>
<dbReference type="InterPro" id="IPR036894">
    <property type="entry name" value="YbaB-like_sf"/>
</dbReference>
<dbReference type="HAMAP" id="MF_00274">
    <property type="entry name" value="DNA_YbaB_EbfC"/>
    <property type="match status" value="1"/>
</dbReference>
<comment type="caution">
    <text evidence="3">The sequence shown here is derived from an EMBL/GenBank/DDBJ whole genome shotgun (WGS) entry which is preliminary data.</text>
</comment>
<dbReference type="Pfam" id="PF02575">
    <property type="entry name" value="YbaB_DNA_bd"/>
    <property type="match status" value="1"/>
</dbReference>
<comment type="subcellular location">
    <subcellularLocation>
        <location evidence="2">Cytoplasm</location>
        <location evidence="2">Nucleoid</location>
    </subcellularLocation>
</comment>
<gene>
    <name evidence="3" type="ORF">A2983_01615</name>
</gene>
<evidence type="ECO:0000256" key="2">
    <source>
        <dbReference type="HAMAP-Rule" id="MF_00274"/>
    </source>
</evidence>
<dbReference type="SUPFAM" id="SSF82607">
    <property type="entry name" value="YbaB-like"/>
    <property type="match status" value="1"/>
</dbReference>
<dbReference type="InterPro" id="IPR004401">
    <property type="entry name" value="YbaB/EbfC"/>
</dbReference>
<comment type="subunit">
    <text evidence="2">Homodimer.</text>
</comment>
<dbReference type="Gene3D" id="3.30.1310.10">
    <property type="entry name" value="Nucleoid-associated protein YbaB-like domain"/>
    <property type="match status" value="1"/>
</dbReference>
<organism evidence="3 4">
    <name type="scientific">Candidatus Magasanikbacteria bacterium RIFCSPLOWO2_01_FULL_40_15</name>
    <dbReference type="NCBI Taxonomy" id="1798686"/>
    <lineage>
        <taxon>Bacteria</taxon>
        <taxon>Candidatus Magasanikiibacteriota</taxon>
    </lineage>
</organism>
<dbReference type="GO" id="GO:0003677">
    <property type="term" value="F:DNA binding"/>
    <property type="evidence" value="ECO:0007669"/>
    <property type="project" value="UniProtKB-UniRule"/>
</dbReference>
<accession>A0A1F6N0H0</accession>
<dbReference type="PANTHER" id="PTHR33449:SF1">
    <property type="entry name" value="NUCLEOID-ASSOCIATED PROTEIN YBAB"/>
    <property type="match status" value="1"/>
</dbReference>
<proteinExistence type="inferred from homology"/>
<evidence type="ECO:0000313" key="3">
    <source>
        <dbReference type="EMBL" id="OGH77382.1"/>
    </source>
</evidence>
<evidence type="ECO:0000256" key="1">
    <source>
        <dbReference type="ARBA" id="ARBA00023125"/>
    </source>
</evidence>
<reference evidence="3 4" key="1">
    <citation type="journal article" date="2016" name="Nat. Commun.">
        <title>Thousands of microbial genomes shed light on interconnected biogeochemical processes in an aquifer system.</title>
        <authorList>
            <person name="Anantharaman K."/>
            <person name="Brown C.T."/>
            <person name="Hug L.A."/>
            <person name="Sharon I."/>
            <person name="Castelle C.J."/>
            <person name="Probst A.J."/>
            <person name="Thomas B.C."/>
            <person name="Singh A."/>
            <person name="Wilkins M.J."/>
            <person name="Karaoz U."/>
            <person name="Brodie E.L."/>
            <person name="Williams K.H."/>
            <person name="Hubbard S.S."/>
            <person name="Banfield J.F."/>
        </authorList>
    </citation>
    <scope>NUCLEOTIDE SEQUENCE [LARGE SCALE GENOMIC DNA]</scope>
</reference>
<protein>
    <recommendedName>
        <fullName evidence="2">Nucleoid-associated protein A2983_01615</fullName>
    </recommendedName>
</protein>
<keyword evidence="1 2" id="KW-0238">DNA-binding</keyword>
<name>A0A1F6N0H0_9BACT</name>
<sequence length="100" mass="11102">MFNKLKQFKDLRDKAKDLQNTLSKESVTVEAVGGKIKLTMDGNLTLAKIFIDPELLSPSKKEKLEAGVKEAHADAMKKMQRIMAMKMKDMGGLPNIPGLN</sequence>
<dbReference type="PANTHER" id="PTHR33449">
    <property type="entry name" value="NUCLEOID-ASSOCIATED PROTEIN YBAB"/>
    <property type="match status" value="1"/>
</dbReference>
<comment type="similarity">
    <text evidence="2">Belongs to the YbaB/EbfC family.</text>
</comment>
<dbReference type="GO" id="GO:0005829">
    <property type="term" value="C:cytosol"/>
    <property type="evidence" value="ECO:0007669"/>
    <property type="project" value="TreeGrafter"/>
</dbReference>
<dbReference type="AlphaFoldDB" id="A0A1F6N0H0"/>
<dbReference type="Proteomes" id="UP000177040">
    <property type="component" value="Unassembled WGS sequence"/>
</dbReference>
<dbReference type="PIRSF" id="PIRSF004555">
    <property type="entry name" value="UCP004555"/>
    <property type="match status" value="1"/>
</dbReference>
<dbReference type="EMBL" id="MFQH01000024">
    <property type="protein sequence ID" value="OGH77382.1"/>
    <property type="molecule type" value="Genomic_DNA"/>
</dbReference>
<evidence type="ECO:0000313" key="4">
    <source>
        <dbReference type="Proteomes" id="UP000177040"/>
    </source>
</evidence>
<dbReference type="GO" id="GO:0043590">
    <property type="term" value="C:bacterial nucleoid"/>
    <property type="evidence" value="ECO:0007669"/>
    <property type="project" value="UniProtKB-UniRule"/>
</dbReference>
<keyword evidence="2" id="KW-0963">Cytoplasm</keyword>